<dbReference type="Gene3D" id="2.40.50.1020">
    <property type="entry name" value="LytTr DNA-binding domain"/>
    <property type="match status" value="1"/>
</dbReference>
<reference evidence="2 3" key="1">
    <citation type="submission" date="2016-08" db="EMBL/GenBank/DDBJ databases">
        <title>A new outlook on sporulation: Clostridium algidixylanolyticum.</title>
        <authorList>
            <person name="Poppleton D.I."/>
            <person name="Gribaldo S."/>
        </authorList>
    </citation>
    <scope>NUCLEOTIDE SEQUENCE [LARGE SCALE GENOMIC DNA]</scope>
    <source>
        <strain evidence="2 3">SPL73</strain>
    </source>
</reference>
<dbReference type="SMART" id="SM00850">
    <property type="entry name" value="LytTR"/>
    <property type="match status" value="1"/>
</dbReference>
<name>A0A419T0X9_9FIRM</name>
<dbReference type="InterPro" id="IPR046947">
    <property type="entry name" value="LytR-like"/>
</dbReference>
<accession>A0A419T0X9</accession>
<dbReference type="GO" id="GO:0000156">
    <property type="term" value="F:phosphorelay response regulator activity"/>
    <property type="evidence" value="ECO:0007669"/>
    <property type="project" value="InterPro"/>
</dbReference>
<dbReference type="Pfam" id="PF04397">
    <property type="entry name" value="LytTR"/>
    <property type="match status" value="1"/>
</dbReference>
<comment type="caution">
    <text evidence="2">The sequence shown here is derived from an EMBL/GenBank/DDBJ whole genome shotgun (WGS) entry which is preliminary data.</text>
</comment>
<keyword evidence="3" id="KW-1185">Reference proteome</keyword>
<evidence type="ECO:0000259" key="1">
    <source>
        <dbReference type="PROSITE" id="PS50930"/>
    </source>
</evidence>
<evidence type="ECO:0000313" key="3">
    <source>
        <dbReference type="Proteomes" id="UP000284277"/>
    </source>
</evidence>
<gene>
    <name evidence="2" type="ORF">BET01_04485</name>
</gene>
<dbReference type="Proteomes" id="UP000284277">
    <property type="component" value="Unassembled WGS sequence"/>
</dbReference>
<evidence type="ECO:0000313" key="2">
    <source>
        <dbReference type="EMBL" id="RKD31117.1"/>
    </source>
</evidence>
<dbReference type="GO" id="GO:0003677">
    <property type="term" value="F:DNA binding"/>
    <property type="evidence" value="ECO:0007669"/>
    <property type="project" value="InterPro"/>
</dbReference>
<dbReference type="EMBL" id="MCIA01000023">
    <property type="protein sequence ID" value="RKD31117.1"/>
    <property type="molecule type" value="Genomic_DNA"/>
</dbReference>
<feature type="domain" description="HTH LytTR-type" evidence="1">
    <location>
        <begin position="151"/>
        <end position="251"/>
    </location>
</feature>
<proteinExistence type="predicted"/>
<dbReference type="AlphaFoldDB" id="A0A419T0X9"/>
<sequence>MVKIMSIKQDNLLPAEVNSMNIGVYTKDLCFMSSVKKVIHTFMQCKYSKLDLFVWEDIKSALFLIDEEYCDGFIIDITNNTKEELCGFISKVIKQYPHTKIIVLIDDLECIDWFLKYKIFKYMSKKNIMKELETILSILHNIVTGKRNRSLELTSKTRYDKIYYDDILYINRDGKNVNIFTADNRCVTFRMSLLQIYEKLDKKIFIYIDKGCIVNSSFVTECTTQQLQLINDIKLPVSRDGIKRLSRLLYLEAPLSN</sequence>
<dbReference type="InterPro" id="IPR007492">
    <property type="entry name" value="LytTR_DNA-bd_dom"/>
</dbReference>
<dbReference type="PANTHER" id="PTHR37299">
    <property type="entry name" value="TRANSCRIPTIONAL REGULATOR-RELATED"/>
    <property type="match status" value="1"/>
</dbReference>
<dbReference type="PROSITE" id="PS50930">
    <property type="entry name" value="HTH_LYTTR"/>
    <property type="match status" value="1"/>
</dbReference>
<protein>
    <recommendedName>
        <fullName evidence="1">HTH LytTR-type domain-containing protein</fullName>
    </recommendedName>
</protein>
<dbReference type="PANTHER" id="PTHR37299:SF1">
    <property type="entry name" value="STAGE 0 SPORULATION PROTEIN A HOMOLOG"/>
    <property type="match status" value="1"/>
</dbReference>
<organism evidence="2 3">
    <name type="scientific">Lacrimispora algidixylanolytica</name>
    <dbReference type="NCBI Taxonomy" id="94868"/>
    <lineage>
        <taxon>Bacteria</taxon>
        <taxon>Bacillati</taxon>
        <taxon>Bacillota</taxon>
        <taxon>Clostridia</taxon>
        <taxon>Lachnospirales</taxon>
        <taxon>Lachnospiraceae</taxon>
        <taxon>Lacrimispora</taxon>
    </lineage>
</organism>